<reference evidence="1" key="1">
    <citation type="journal article" date="2014" name="Front. Microbiol.">
        <title>High frequency of phylogenetically diverse reductive dehalogenase-homologous genes in deep subseafloor sedimentary metagenomes.</title>
        <authorList>
            <person name="Kawai M."/>
            <person name="Futagami T."/>
            <person name="Toyoda A."/>
            <person name="Takaki Y."/>
            <person name="Nishi S."/>
            <person name="Hori S."/>
            <person name="Arai W."/>
            <person name="Tsubouchi T."/>
            <person name="Morono Y."/>
            <person name="Uchiyama I."/>
            <person name="Ito T."/>
            <person name="Fujiyama A."/>
            <person name="Inagaki F."/>
            <person name="Takami H."/>
        </authorList>
    </citation>
    <scope>NUCLEOTIDE SEQUENCE</scope>
    <source>
        <strain evidence="1">Expedition CK06-06</strain>
    </source>
</reference>
<dbReference type="AlphaFoldDB" id="X1CMZ8"/>
<organism evidence="1">
    <name type="scientific">marine sediment metagenome</name>
    <dbReference type="NCBI Taxonomy" id="412755"/>
    <lineage>
        <taxon>unclassified sequences</taxon>
        <taxon>metagenomes</taxon>
        <taxon>ecological metagenomes</taxon>
    </lineage>
</organism>
<accession>X1CMZ8</accession>
<evidence type="ECO:0000313" key="1">
    <source>
        <dbReference type="EMBL" id="GAH09826.1"/>
    </source>
</evidence>
<protein>
    <submittedName>
        <fullName evidence="1">Uncharacterized protein</fullName>
    </submittedName>
</protein>
<proteinExistence type="predicted"/>
<sequence>PDLLEFSGSIIYILDCLLSIHVAKCFRTPGP</sequence>
<dbReference type="EMBL" id="BART01031019">
    <property type="protein sequence ID" value="GAH09826.1"/>
    <property type="molecule type" value="Genomic_DNA"/>
</dbReference>
<gene>
    <name evidence="1" type="ORF">S01H4_53987</name>
</gene>
<name>X1CMZ8_9ZZZZ</name>
<comment type="caution">
    <text evidence="1">The sequence shown here is derived from an EMBL/GenBank/DDBJ whole genome shotgun (WGS) entry which is preliminary data.</text>
</comment>
<feature type="non-terminal residue" evidence="1">
    <location>
        <position position="1"/>
    </location>
</feature>